<keyword evidence="2" id="KW-1185">Reference proteome</keyword>
<gene>
    <name evidence="1" type="ORF">CEXT_225441</name>
</gene>
<dbReference type="AlphaFoldDB" id="A0AAV4PNP3"/>
<sequence>MCDISTNKNVRGLFFIFPVLFFARHFLADIGRSLGIFRGHTFDTARARKITPVIWFAEIAAWVMGREFHSGQVAIGSYTVVGMMGDRKFVEHGRWFFRENNHTKEKLFKSQQH</sequence>
<dbReference type="EMBL" id="BPLR01004818">
    <property type="protein sequence ID" value="GIX97761.1"/>
    <property type="molecule type" value="Genomic_DNA"/>
</dbReference>
<dbReference type="Proteomes" id="UP001054945">
    <property type="component" value="Unassembled WGS sequence"/>
</dbReference>
<organism evidence="1 2">
    <name type="scientific">Caerostris extrusa</name>
    <name type="common">Bark spider</name>
    <name type="synonym">Caerostris bankana</name>
    <dbReference type="NCBI Taxonomy" id="172846"/>
    <lineage>
        <taxon>Eukaryota</taxon>
        <taxon>Metazoa</taxon>
        <taxon>Ecdysozoa</taxon>
        <taxon>Arthropoda</taxon>
        <taxon>Chelicerata</taxon>
        <taxon>Arachnida</taxon>
        <taxon>Araneae</taxon>
        <taxon>Araneomorphae</taxon>
        <taxon>Entelegynae</taxon>
        <taxon>Araneoidea</taxon>
        <taxon>Araneidae</taxon>
        <taxon>Caerostris</taxon>
    </lineage>
</organism>
<reference evidence="1 2" key="1">
    <citation type="submission" date="2021-06" db="EMBL/GenBank/DDBJ databases">
        <title>Caerostris extrusa draft genome.</title>
        <authorList>
            <person name="Kono N."/>
            <person name="Arakawa K."/>
        </authorList>
    </citation>
    <scope>NUCLEOTIDE SEQUENCE [LARGE SCALE GENOMIC DNA]</scope>
</reference>
<protein>
    <submittedName>
        <fullName evidence="1">Uncharacterized protein</fullName>
    </submittedName>
</protein>
<name>A0AAV4PNP3_CAEEX</name>
<accession>A0AAV4PNP3</accession>
<evidence type="ECO:0000313" key="2">
    <source>
        <dbReference type="Proteomes" id="UP001054945"/>
    </source>
</evidence>
<proteinExistence type="predicted"/>
<evidence type="ECO:0000313" key="1">
    <source>
        <dbReference type="EMBL" id="GIX97761.1"/>
    </source>
</evidence>
<comment type="caution">
    <text evidence="1">The sequence shown here is derived from an EMBL/GenBank/DDBJ whole genome shotgun (WGS) entry which is preliminary data.</text>
</comment>